<keyword evidence="3" id="KW-1185">Reference proteome</keyword>
<dbReference type="SUPFAM" id="SSF51294">
    <property type="entry name" value="Hedgehog/intein (Hint) domain"/>
    <property type="match status" value="1"/>
</dbReference>
<comment type="caution">
    <text evidence="2">The sequence shown here is derived from an EMBL/GenBank/DDBJ whole genome shotgun (WGS) entry which is preliminary data.</text>
</comment>
<dbReference type="InterPro" id="IPR036844">
    <property type="entry name" value="Hint_dom_sf"/>
</dbReference>
<reference evidence="2" key="1">
    <citation type="submission" date="2024-02" db="EMBL/GenBank/DDBJ databases">
        <title>Genome sequences of strain Gemmobacter sp. JM10B15.</title>
        <authorList>
            <person name="Zhang M."/>
        </authorList>
    </citation>
    <scope>NUCLEOTIDE SEQUENCE</scope>
    <source>
        <strain evidence="2">JM10B15</strain>
    </source>
</reference>
<evidence type="ECO:0000313" key="3">
    <source>
        <dbReference type="Proteomes" id="UP001431963"/>
    </source>
</evidence>
<dbReference type="EMBL" id="JBALHR010000011">
    <property type="protein sequence ID" value="MEH7829589.1"/>
    <property type="molecule type" value="Genomic_DNA"/>
</dbReference>
<evidence type="ECO:0000259" key="1">
    <source>
        <dbReference type="Pfam" id="PF13403"/>
    </source>
</evidence>
<sequence>MPTTFNVFSLGNQADIDTTEGNTLAENAGALVGLTFGGVQNALLNNQQTFSPGSTGFAGGTTNAYDQTNAPAETFLINGGAEQTFDSSVVYNATITYTDGTTATVTAVIFQDTAGNTYWAPEFAANADQAAMQAQPIRSLTLDSLNSATFSGMTGDRQTWNVVTCYLRGTRILTPQGEKLIETLQPGDLVMTRDNGPQPILWIGASTVMGQGRLAPVRIARGALGQGLPLRDLYVSRQHRMLLRSRVAERMFGSPEILVPAIKLIGLPGIAVTEVPTQVTWFHLLTEPHQIIFAEGAPSETLLTGAEAMRAVGAEAASELALLFPELIAHPVLPARPCIRNARLDRLLQRHRKNGLALVA</sequence>
<dbReference type="Proteomes" id="UP001431963">
    <property type="component" value="Unassembled WGS sequence"/>
</dbReference>
<dbReference type="RefSeq" id="WP_335424621.1">
    <property type="nucleotide sequence ID" value="NZ_JBALHR010000011.1"/>
</dbReference>
<proteinExistence type="predicted"/>
<dbReference type="Pfam" id="PF13403">
    <property type="entry name" value="Hint_2"/>
    <property type="match status" value="1"/>
</dbReference>
<name>A0ABU8BY00_9RHOB</name>
<organism evidence="2 3">
    <name type="scientific">Gemmobacter denitrificans</name>
    <dbReference type="NCBI Taxonomy" id="3123040"/>
    <lineage>
        <taxon>Bacteria</taxon>
        <taxon>Pseudomonadati</taxon>
        <taxon>Pseudomonadota</taxon>
        <taxon>Alphaproteobacteria</taxon>
        <taxon>Rhodobacterales</taxon>
        <taxon>Paracoccaceae</taxon>
        <taxon>Gemmobacter</taxon>
    </lineage>
</organism>
<evidence type="ECO:0000313" key="2">
    <source>
        <dbReference type="EMBL" id="MEH7829589.1"/>
    </source>
</evidence>
<protein>
    <submittedName>
        <fullName evidence="2">Hint domain-containing protein</fullName>
    </submittedName>
</protein>
<feature type="domain" description="Hedgehog/Intein (Hint)" evidence="1">
    <location>
        <begin position="164"/>
        <end position="305"/>
    </location>
</feature>
<accession>A0ABU8BY00</accession>
<dbReference type="InterPro" id="IPR028992">
    <property type="entry name" value="Hedgehog/Intein_dom"/>
</dbReference>
<gene>
    <name evidence="2" type="ORF">V6590_15655</name>
</gene>